<accession>A0A1F7Y041</accession>
<organism evidence="2 3">
    <name type="scientific">Candidatus Woesebacteria bacterium RIFCSPHIGHO2_01_FULL_38_26b</name>
    <dbReference type="NCBI Taxonomy" id="1802491"/>
    <lineage>
        <taxon>Bacteria</taxon>
        <taxon>Candidatus Woeseibacteriota</taxon>
    </lineage>
</organism>
<keyword evidence="1" id="KW-0472">Membrane</keyword>
<gene>
    <name evidence="2" type="ORF">A2771_02450</name>
</gene>
<name>A0A1F7Y041_9BACT</name>
<dbReference type="Proteomes" id="UP000176741">
    <property type="component" value="Unassembled WGS sequence"/>
</dbReference>
<dbReference type="EMBL" id="MGGD01000028">
    <property type="protein sequence ID" value="OGM20674.1"/>
    <property type="molecule type" value="Genomic_DNA"/>
</dbReference>
<feature type="transmembrane region" description="Helical" evidence="1">
    <location>
        <begin position="27"/>
        <end position="49"/>
    </location>
</feature>
<keyword evidence="1" id="KW-1133">Transmembrane helix</keyword>
<proteinExistence type="predicted"/>
<evidence type="ECO:0008006" key="4">
    <source>
        <dbReference type="Google" id="ProtNLM"/>
    </source>
</evidence>
<evidence type="ECO:0000313" key="2">
    <source>
        <dbReference type="EMBL" id="OGM20674.1"/>
    </source>
</evidence>
<keyword evidence="1" id="KW-0812">Transmembrane</keyword>
<feature type="transmembrane region" description="Helical" evidence="1">
    <location>
        <begin position="69"/>
        <end position="93"/>
    </location>
</feature>
<reference evidence="2 3" key="1">
    <citation type="journal article" date="2016" name="Nat. Commun.">
        <title>Thousands of microbial genomes shed light on interconnected biogeochemical processes in an aquifer system.</title>
        <authorList>
            <person name="Anantharaman K."/>
            <person name="Brown C.T."/>
            <person name="Hug L.A."/>
            <person name="Sharon I."/>
            <person name="Castelle C.J."/>
            <person name="Probst A.J."/>
            <person name="Thomas B.C."/>
            <person name="Singh A."/>
            <person name="Wilkins M.J."/>
            <person name="Karaoz U."/>
            <person name="Brodie E.L."/>
            <person name="Williams K.H."/>
            <person name="Hubbard S.S."/>
            <person name="Banfield J.F."/>
        </authorList>
    </citation>
    <scope>NUCLEOTIDE SEQUENCE [LARGE SCALE GENOMIC DNA]</scope>
</reference>
<protein>
    <recommendedName>
        <fullName evidence="4">DUF1648 domain-containing protein</fullName>
    </recommendedName>
</protein>
<feature type="transmembrane region" description="Helical" evidence="1">
    <location>
        <begin position="102"/>
        <end position="124"/>
    </location>
</feature>
<evidence type="ECO:0000256" key="1">
    <source>
        <dbReference type="SAM" id="Phobius"/>
    </source>
</evidence>
<dbReference type="AlphaFoldDB" id="A0A1F7Y041"/>
<sequence length="127" mass="13976">MTKNKVSTHSTLVKESLSFQRTPLVKLLRLSFILSLVNIVVVLLIKNFLPPQIPLYYGLAEGQEQLSGTLGLVVPGILSLSLTSVNTIIMFFVKDNFIKQTLIISSLVVTIFATITTLKIILLVGSF</sequence>
<evidence type="ECO:0000313" key="3">
    <source>
        <dbReference type="Proteomes" id="UP000176741"/>
    </source>
</evidence>
<comment type="caution">
    <text evidence="2">The sequence shown here is derived from an EMBL/GenBank/DDBJ whole genome shotgun (WGS) entry which is preliminary data.</text>
</comment>